<name>A0ABT0ACB5_9SPHN</name>
<dbReference type="RefSeq" id="WP_243799296.1">
    <property type="nucleotide sequence ID" value="NZ_JALHAT010000012.1"/>
</dbReference>
<keyword evidence="2" id="KW-1185">Reference proteome</keyword>
<dbReference type="Proteomes" id="UP001162802">
    <property type="component" value="Unassembled WGS sequence"/>
</dbReference>
<reference evidence="1" key="1">
    <citation type="submission" date="2022-03" db="EMBL/GenBank/DDBJ databases">
        <title>Identification of a novel bacterium isolated from mangrove sediments.</title>
        <authorList>
            <person name="Pan X."/>
        </authorList>
    </citation>
    <scope>NUCLEOTIDE SEQUENCE</scope>
    <source>
        <strain evidence="1">B2637</strain>
    </source>
</reference>
<comment type="caution">
    <text evidence="1">The sequence shown here is derived from an EMBL/GenBank/DDBJ whole genome shotgun (WGS) entry which is preliminary data.</text>
</comment>
<dbReference type="EMBL" id="JALHAT010000012">
    <property type="protein sequence ID" value="MCJ1960814.1"/>
    <property type="molecule type" value="Genomic_DNA"/>
</dbReference>
<protein>
    <submittedName>
        <fullName evidence="1">Transposase</fullName>
    </submittedName>
</protein>
<dbReference type="SUPFAM" id="SSF48295">
    <property type="entry name" value="TrpR-like"/>
    <property type="match status" value="1"/>
</dbReference>
<dbReference type="NCBIfam" id="NF047595">
    <property type="entry name" value="IS66_ISRel24_TnpA"/>
    <property type="match status" value="1"/>
</dbReference>
<evidence type="ECO:0000313" key="2">
    <source>
        <dbReference type="Proteomes" id="UP001162802"/>
    </source>
</evidence>
<dbReference type="PANTHER" id="PTHR37936">
    <property type="entry name" value="TRANSPOSASE INSC FOR INSERTION ELEMENT IS2A-RELATED"/>
    <property type="match status" value="1"/>
</dbReference>
<evidence type="ECO:0000313" key="1">
    <source>
        <dbReference type="EMBL" id="MCJ1960814.1"/>
    </source>
</evidence>
<proteinExistence type="predicted"/>
<organism evidence="1 2">
    <name type="scientific">Novosphingobium mangrovi</name>
    <name type="common">ex Hu et al. 2023</name>
    <dbReference type="NCBI Taxonomy" id="2930094"/>
    <lineage>
        <taxon>Bacteria</taxon>
        <taxon>Pseudomonadati</taxon>
        <taxon>Pseudomonadota</taxon>
        <taxon>Alphaproteobacteria</taxon>
        <taxon>Sphingomonadales</taxon>
        <taxon>Sphingomonadaceae</taxon>
        <taxon>Novosphingobium</taxon>
    </lineage>
</organism>
<gene>
    <name evidence="1" type="ORF">MTR65_09000</name>
</gene>
<dbReference type="InterPro" id="IPR002514">
    <property type="entry name" value="Transposase_8"/>
</dbReference>
<dbReference type="Pfam" id="PF01527">
    <property type="entry name" value="HTH_Tnp_1"/>
    <property type="match status" value="1"/>
</dbReference>
<dbReference type="InterPro" id="IPR010921">
    <property type="entry name" value="Trp_repressor/repl_initiator"/>
</dbReference>
<sequence length="122" mass="13692">MGQITVMTGPERQRRWRDEERLQILAEAFAPGACVADVSRRRDVSTSLIYTWRRNLRREQAEEAALPMADVTFAQAVLAEEQKVDDCDRCAVITVELGEGRLVRISARAPAPLVIATLKALR</sequence>
<dbReference type="PANTHER" id="PTHR37936:SF3">
    <property type="entry name" value="TRANSPOSASE INSC FOR INSERTION ELEMENT IS2A-RELATED"/>
    <property type="match status" value="1"/>
</dbReference>
<accession>A0ABT0ACB5</accession>